<keyword evidence="4 5" id="KW-0287">Flowering</keyword>
<accession>A0AAV2C885</accession>
<feature type="compositionally biased region" description="Basic and acidic residues" evidence="7">
    <location>
        <begin position="649"/>
        <end position="658"/>
    </location>
</feature>
<keyword evidence="9" id="KW-1185">Reference proteome</keyword>
<feature type="region of interest" description="Disordered" evidence="7">
    <location>
        <begin position="649"/>
        <end position="701"/>
    </location>
</feature>
<dbReference type="PANTHER" id="PTHR31791">
    <property type="entry name" value="FRIGIDA-LIKE PROTEIN 3-RELATED"/>
    <property type="match status" value="1"/>
</dbReference>
<gene>
    <name evidence="8" type="ORF">LTRI10_LOCUS644</name>
</gene>
<evidence type="ECO:0000256" key="2">
    <source>
        <dbReference type="ARBA" id="ARBA00022473"/>
    </source>
</evidence>
<feature type="compositionally biased region" description="Polar residues" evidence="7">
    <location>
        <begin position="685"/>
        <end position="701"/>
    </location>
</feature>
<feature type="coiled-coil region" evidence="6">
    <location>
        <begin position="326"/>
        <end position="385"/>
    </location>
</feature>
<sequence>MEKVMDDLKLAEANQGKFLSLIDEVQSISSSIISMTLQRKDLDLQYGSIRESLLQQARELASQGTEMEEARRRIEMRENEAEVKMGTALGFLGEVVKKERELGLLKDQIRERGWELQGKEKELGLRQRALNEIGWEIRDRERERDSVLKSVEEESQKLQAEREELAEVRNLIVLCNSEYELKEKQLRTVERDMGFAINRLIQCEEELKGKQNLLGEVGRKLDGLREEVCGKERDLCSLQKSFNQQSKELELSRNVIRRVGKLFLSSSSELQEKEQQLLNVRNLIVESNAEHESKEKQLTMVIRELQGKEGDVRLAEQKLAEYVLEVEGKQNVLGSLERKLDELREEVCRKEEQLCSLLKSLEEQSKELELRKKETDEAMNLLQVKERELASVRNFIAECSAERQFKENQLGVVVGKLQVVEHCGEKLQDERKPMAFEEQSQELEMRHNEIETLAISPPSTISELQGEEKQLIKARNLIGQYTVECELREEQLCMVDRVIQDKERDMGSVQQRLEECREELVGKERLLGCLQNYMTEKSNELELLQNKMKRKTNLLSNSSSELQQKERELAEARNSITVCNAECELEEKQLGVVVGKLQVKEKVTCSTQHNLEECAQELETKQKPLGSIQSTVDWLREKVRMKREELDSLQKSLDEQRNKKQAGTTDGALPCERNPDSPLDGPSPSYLTDSEVSTAIRQSSDPARMIIDQMKESIFQTNTKNYNQTVVRNHIVMLEQLMGVSPKVSPEVEEAATSLAIAWMGNLRQAAHGTVDVLAFLLFLAAFGVGSRFEGEDTLKFVEMVAHHERAPELCRSLGLSKWIPGLVQRLSEKDMHMEAIRFILVFKLAENFPPNQFLLSHLEKTRIFEDGNDLLESQFQALNKHLDSLKAISQQVSGLGLDPSFLNHKISDHLQELETRVGRKRSCLIATGLIIQTPRYAGATVSGNKWPLLQLGNSTEEGQRKKRQKKS</sequence>
<dbReference type="AlphaFoldDB" id="A0AAV2C885"/>
<evidence type="ECO:0000256" key="3">
    <source>
        <dbReference type="ARBA" id="ARBA00022782"/>
    </source>
</evidence>
<keyword evidence="2 5" id="KW-0217">Developmental protein</keyword>
<keyword evidence="6" id="KW-0175">Coiled coil</keyword>
<evidence type="ECO:0000256" key="5">
    <source>
        <dbReference type="RuleBase" id="RU364012"/>
    </source>
</evidence>
<reference evidence="8 9" key="1">
    <citation type="submission" date="2024-04" db="EMBL/GenBank/DDBJ databases">
        <authorList>
            <person name="Fracassetti M."/>
        </authorList>
    </citation>
    <scope>NUCLEOTIDE SEQUENCE [LARGE SCALE GENOMIC DNA]</scope>
</reference>
<evidence type="ECO:0000256" key="4">
    <source>
        <dbReference type="ARBA" id="ARBA00023089"/>
    </source>
</evidence>
<dbReference type="Pfam" id="PF07899">
    <property type="entry name" value="Frigida"/>
    <property type="match status" value="1"/>
</dbReference>
<keyword evidence="3 5" id="KW-0221">Differentiation</keyword>
<feature type="coiled-coil region" evidence="6">
    <location>
        <begin position="499"/>
        <end position="582"/>
    </location>
</feature>
<dbReference type="Proteomes" id="UP001497516">
    <property type="component" value="Chromosome 1"/>
</dbReference>
<dbReference type="InterPro" id="IPR012474">
    <property type="entry name" value="Frigida"/>
</dbReference>
<evidence type="ECO:0000313" key="9">
    <source>
        <dbReference type="Proteomes" id="UP001497516"/>
    </source>
</evidence>
<comment type="similarity">
    <text evidence="1 5">Belongs to the Frigida family.</text>
</comment>
<proteinExistence type="inferred from homology"/>
<dbReference type="GO" id="GO:0009908">
    <property type="term" value="P:flower development"/>
    <property type="evidence" value="ECO:0007669"/>
    <property type="project" value="UniProtKB-KW"/>
</dbReference>
<evidence type="ECO:0000256" key="1">
    <source>
        <dbReference type="ARBA" id="ARBA00008956"/>
    </source>
</evidence>
<dbReference type="GO" id="GO:0030154">
    <property type="term" value="P:cell differentiation"/>
    <property type="evidence" value="ECO:0007669"/>
    <property type="project" value="UniProtKB-KW"/>
</dbReference>
<dbReference type="SUPFAM" id="SSF57997">
    <property type="entry name" value="Tropomyosin"/>
    <property type="match status" value="1"/>
</dbReference>
<evidence type="ECO:0000256" key="7">
    <source>
        <dbReference type="SAM" id="MobiDB-lite"/>
    </source>
</evidence>
<evidence type="ECO:0000313" key="8">
    <source>
        <dbReference type="EMBL" id="CAL1352693.1"/>
    </source>
</evidence>
<name>A0AAV2C885_9ROSI</name>
<dbReference type="PANTHER" id="PTHR31791:SF47">
    <property type="entry name" value="INACTIVE FRIGIDA-LIKE PROTEIN 2"/>
    <property type="match status" value="1"/>
</dbReference>
<organism evidence="8 9">
    <name type="scientific">Linum trigynum</name>
    <dbReference type="NCBI Taxonomy" id="586398"/>
    <lineage>
        <taxon>Eukaryota</taxon>
        <taxon>Viridiplantae</taxon>
        <taxon>Streptophyta</taxon>
        <taxon>Embryophyta</taxon>
        <taxon>Tracheophyta</taxon>
        <taxon>Spermatophyta</taxon>
        <taxon>Magnoliopsida</taxon>
        <taxon>eudicotyledons</taxon>
        <taxon>Gunneridae</taxon>
        <taxon>Pentapetalae</taxon>
        <taxon>rosids</taxon>
        <taxon>fabids</taxon>
        <taxon>Malpighiales</taxon>
        <taxon>Linaceae</taxon>
        <taxon>Linum</taxon>
    </lineage>
</organism>
<evidence type="ECO:0000256" key="6">
    <source>
        <dbReference type="SAM" id="Coils"/>
    </source>
</evidence>
<feature type="coiled-coil region" evidence="6">
    <location>
        <begin position="144"/>
        <end position="171"/>
    </location>
</feature>
<dbReference type="EMBL" id="OZ034813">
    <property type="protein sequence ID" value="CAL1352693.1"/>
    <property type="molecule type" value="Genomic_DNA"/>
</dbReference>
<protein>
    <recommendedName>
        <fullName evidence="5">FRIGIDA-like protein</fullName>
    </recommendedName>
</protein>